<organism evidence="3">
    <name type="scientific">Candidatus Kentrum sp. LFY</name>
    <dbReference type="NCBI Taxonomy" id="2126342"/>
    <lineage>
        <taxon>Bacteria</taxon>
        <taxon>Pseudomonadati</taxon>
        <taxon>Pseudomonadota</taxon>
        <taxon>Gammaproteobacteria</taxon>
        <taxon>Candidatus Kentrum</taxon>
    </lineage>
</organism>
<evidence type="ECO:0000256" key="1">
    <source>
        <dbReference type="SAM" id="MobiDB-lite"/>
    </source>
</evidence>
<proteinExistence type="predicted"/>
<gene>
    <name evidence="3" type="ORF">BECKLFY1418B_GA0070995_102628</name>
</gene>
<keyword evidence="2" id="KW-0472">Membrane</keyword>
<dbReference type="EMBL" id="CAADFF010000026">
    <property type="protein sequence ID" value="VFJ91561.1"/>
    <property type="molecule type" value="Genomic_DNA"/>
</dbReference>
<evidence type="ECO:0000313" key="3">
    <source>
        <dbReference type="EMBL" id="VFJ91561.1"/>
    </source>
</evidence>
<keyword evidence="2" id="KW-0812">Transmembrane</keyword>
<evidence type="ECO:0000256" key="2">
    <source>
        <dbReference type="SAM" id="Phobius"/>
    </source>
</evidence>
<feature type="region of interest" description="Disordered" evidence="1">
    <location>
        <begin position="187"/>
        <end position="217"/>
    </location>
</feature>
<feature type="transmembrane region" description="Helical" evidence="2">
    <location>
        <begin position="48"/>
        <end position="69"/>
    </location>
</feature>
<accession>A0A450UG68</accession>
<protein>
    <submittedName>
        <fullName evidence="3">Uncharacterized protein</fullName>
    </submittedName>
</protein>
<dbReference type="AlphaFoldDB" id="A0A450UG68"/>
<reference evidence="3" key="1">
    <citation type="submission" date="2019-02" db="EMBL/GenBank/DDBJ databases">
        <authorList>
            <person name="Gruber-Vodicka R. H."/>
            <person name="Seah K. B. B."/>
        </authorList>
    </citation>
    <scope>NUCLEOTIDE SEQUENCE</scope>
    <source>
        <strain evidence="3">BECK_M7</strain>
    </source>
</reference>
<keyword evidence="2" id="KW-1133">Transmembrane helix</keyword>
<sequence length="315" mass="35351">MGNMNFFPVTDGTPRLLGMVPRWKMPRGGVFCVLETLRKSVKQSLSMMVWFCCVLSLMVMGISSGWAAMDSDWMSSEVYRYPHGVSEEDLDESIVMALAGPLETEKGSPRMKNKRFILSFMVHTRPEEEPEGIEEILEEAVERIAMDNPGILLNPAPVIGFSGIREHAAGGYVAQYEIMVSIKDYEHRKEPDGTSREQPRGPEEVRITDGASDDKLEFGTENRTDLVESPDPSDEVAKALEKQYPNTRRLRFVSDQPVPCQQAPRKLLGLYRGDKKLVEALPNPPHRNYAKISVSGIQQPQDSLFQVVEFLTASS</sequence>
<name>A0A450UG68_9GAMM</name>